<proteinExistence type="predicted"/>
<organism evidence="1 2">
    <name type="scientific">Actinoplanes auranticolor</name>
    <dbReference type="NCBI Taxonomy" id="47988"/>
    <lineage>
        <taxon>Bacteria</taxon>
        <taxon>Bacillati</taxon>
        <taxon>Actinomycetota</taxon>
        <taxon>Actinomycetes</taxon>
        <taxon>Micromonosporales</taxon>
        <taxon>Micromonosporaceae</taxon>
        <taxon>Actinoplanes</taxon>
    </lineage>
</organism>
<reference evidence="1" key="1">
    <citation type="submission" date="2021-03" db="EMBL/GenBank/DDBJ databases">
        <title>Whole genome shotgun sequence of Actinoplanes auranticolor NBRC 12245.</title>
        <authorList>
            <person name="Komaki H."/>
            <person name="Tamura T."/>
        </authorList>
    </citation>
    <scope>NUCLEOTIDE SEQUENCE</scope>
    <source>
        <strain evidence="1">NBRC 12245</strain>
    </source>
</reference>
<evidence type="ECO:0000313" key="2">
    <source>
        <dbReference type="Proteomes" id="UP000681340"/>
    </source>
</evidence>
<protein>
    <submittedName>
        <fullName evidence="1">Uncharacterized protein</fullName>
    </submittedName>
</protein>
<sequence length="51" mass="5790">MVLAGHHDRTVRRKARAMVTFSHTVLVNDERADHPEIKLGGKRVQDRTVSP</sequence>
<name>A0A919SYE4_9ACTN</name>
<dbReference type="Proteomes" id="UP000681340">
    <property type="component" value="Unassembled WGS sequence"/>
</dbReference>
<evidence type="ECO:0000313" key="1">
    <source>
        <dbReference type="EMBL" id="GIM79433.1"/>
    </source>
</evidence>
<dbReference type="EMBL" id="BOQL01000082">
    <property type="protein sequence ID" value="GIM79433.1"/>
    <property type="molecule type" value="Genomic_DNA"/>
</dbReference>
<keyword evidence="2" id="KW-1185">Reference proteome</keyword>
<accession>A0A919SYE4</accession>
<dbReference type="AlphaFoldDB" id="A0A919SYE4"/>
<comment type="caution">
    <text evidence="1">The sequence shown here is derived from an EMBL/GenBank/DDBJ whole genome shotgun (WGS) entry which is preliminary data.</text>
</comment>
<gene>
    <name evidence="1" type="ORF">Aau02nite_85760</name>
</gene>